<evidence type="ECO:0000256" key="8">
    <source>
        <dbReference type="ARBA" id="ARBA00047481"/>
    </source>
</evidence>
<dbReference type="InterPro" id="IPR015421">
    <property type="entry name" value="PyrdxlP-dep_Trfase_major"/>
</dbReference>
<feature type="domain" description="Aminotransferase class I/classII large" evidence="10">
    <location>
        <begin position="82"/>
        <end position="424"/>
    </location>
</feature>
<comment type="cofactor">
    <cofactor evidence="1 9">
        <name>pyridoxal 5'-phosphate</name>
        <dbReference type="ChEBI" id="CHEBI:597326"/>
    </cofactor>
</comment>
<keyword evidence="5" id="KW-0032">Aminotransferase</keyword>
<proteinExistence type="inferred from homology"/>
<gene>
    <name evidence="11" type="ORF">VP01_762g3</name>
</gene>
<dbReference type="GO" id="GO:0004400">
    <property type="term" value="F:histidinol-phosphate transaminase activity"/>
    <property type="evidence" value="ECO:0007669"/>
    <property type="project" value="UniProtKB-EC"/>
</dbReference>
<evidence type="ECO:0000259" key="10">
    <source>
        <dbReference type="Pfam" id="PF00155"/>
    </source>
</evidence>
<dbReference type="AlphaFoldDB" id="A0A0L6UDX3"/>
<dbReference type="PANTHER" id="PTHR42885:SF2">
    <property type="entry name" value="HISTIDINOL-PHOSPHATE AMINOTRANSFERASE"/>
    <property type="match status" value="1"/>
</dbReference>
<dbReference type="STRING" id="27349.A0A0L6UDX3"/>
<evidence type="ECO:0000256" key="1">
    <source>
        <dbReference type="ARBA" id="ARBA00001933"/>
    </source>
</evidence>
<evidence type="ECO:0000313" key="11">
    <source>
        <dbReference type="EMBL" id="KNZ46005.1"/>
    </source>
</evidence>
<dbReference type="PANTHER" id="PTHR42885">
    <property type="entry name" value="HISTIDINOL-PHOSPHATE AMINOTRANSFERASE-RELATED"/>
    <property type="match status" value="1"/>
</dbReference>
<sequence>MVNKKAEHFSLEKAIRSNILSLKPYRCARDDYEHGILLDANENSLGSALSPTLQIEKRVRFETGSVQQLTAEDGGLDIHSLSLHRYPSPTQIPVKQNLCNYRNSIQADLPPLKPSNVFLGVGSDEILDLLFRIACMPGNSQGIGDQVIVTPPTYGMYSVCANVNDVGIISVPLNTLDGAFTVDLERLDEQLSQQSSSRPIKLIILCSPGNPTGTTIPLSTIESILSNSKFNGILVVDEAYIDFAGMDKSAIKLVRQGWENLIVTHTLSKGFGLAGLRLGIAYGSAELIQVLNNTKAPYTISSPTSTLAYEATRPDRLKQTEEHIKKITYTRRSLVKQLMNIGGLGKALGKTEANFILIQVMKFYEPSEVDSSRAKRIYQYMAEDSQHGCTPIVVRYRGDELGCEGCLRITVGTELECYELLQKIAKALDLVR</sequence>
<comment type="similarity">
    <text evidence="3 9">Belongs to the class-II pyridoxal-phosphate-dependent aminotransferase family.</text>
</comment>
<dbReference type="Gene3D" id="3.40.640.10">
    <property type="entry name" value="Type I PLP-dependent aspartate aminotransferase-like (Major domain)"/>
    <property type="match status" value="1"/>
</dbReference>
<dbReference type="OrthoDB" id="2015537at2759"/>
<accession>A0A0L6UDX3</accession>
<dbReference type="Pfam" id="PF00155">
    <property type="entry name" value="Aminotran_1_2"/>
    <property type="match status" value="1"/>
</dbReference>
<evidence type="ECO:0000256" key="7">
    <source>
        <dbReference type="ARBA" id="ARBA00022898"/>
    </source>
</evidence>
<dbReference type="EMBL" id="LAVV01013083">
    <property type="protein sequence ID" value="KNZ46005.1"/>
    <property type="molecule type" value="Genomic_DNA"/>
</dbReference>
<name>A0A0L6UDX3_9BASI</name>
<dbReference type="VEuPathDB" id="FungiDB:VP01_762g3"/>
<comment type="pathway">
    <text evidence="2">Amino-acid biosynthesis; L-histidine biosynthesis; L-histidine from 5-phospho-alpha-D-ribose 1-diphosphate: step 7/9.</text>
</comment>
<dbReference type="PROSITE" id="PS00599">
    <property type="entry name" value="AA_TRANSFER_CLASS_2"/>
    <property type="match status" value="1"/>
</dbReference>
<evidence type="ECO:0000256" key="2">
    <source>
        <dbReference type="ARBA" id="ARBA00005011"/>
    </source>
</evidence>
<dbReference type="InterPro" id="IPR015424">
    <property type="entry name" value="PyrdxlP-dep_Trfase"/>
</dbReference>
<keyword evidence="7 9" id="KW-0663">Pyridoxal phosphate</keyword>
<dbReference type="EC" id="2.6.1.9" evidence="4"/>
<dbReference type="Proteomes" id="UP000037035">
    <property type="component" value="Unassembled WGS sequence"/>
</dbReference>
<dbReference type="SUPFAM" id="SSF53383">
    <property type="entry name" value="PLP-dependent transferases"/>
    <property type="match status" value="1"/>
</dbReference>
<evidence type="ECO:0000256" key="9">
    <source>
        <dbReference type="RuleBase" id="RU003693"/>
    </source>
</evidence>
<organism evidence="11 12">
    <name type="scientific">Puccinia sorghi</name>
    <dbReference type="NCBI Taxonomy" id="27349"/>
    <lineage>
        <taxon>Eukaryota</taxon>
        <taxon>Fungi</taxon>
        <taxon>Dikarya</taxon>
        <taxon>Basidiomycota</taxon>
        <taxon>Pucciniomycotina</taxon>
        <taxon>Pucciniomycetes</taxon>
        <taxon>Pucciniales</taxon>
        <taxon>Pucciniaceae</taxon>
        <taxon>Puccinia</taxon>
    </lineage>
</organism>
<dbReference type="InterPro" id="IPR001917">
    <property type="entry name" value="Aminotrans_II_pyridoxalP_BS"/>
</dbReference>
<evidence type="ECO:0000256" key="6">
    <source>
        <dbReference type="ARBA" id="ARBA00022679"/>
    </source>
</evidence>
<keyword evidence="6" id="KW-0808">Transferase</keyword>
<keyword evidence="12" id="KW-1185">Reference proteome</keyword>
<dbReference type="CDD" id="cd00609">
    <property type="entry name" value="AAT_like"/>
    <property type="match status" value="1"/>
</dbReference>
<dbReference type="GO" id="GO:0030170">
    <property type="term" value="F:pyridoxal phosphate binding"/>
    <property type="evidence" value="ECO:0007669"/>
    <property type="project" value="InterPro"/>
</dbReference>
<reference evidence="11 12" key="1">
    <citation type="submission" date="2015-08" db="EMBL/GenBank/DDBJ databases">
        <title>Next Generation Sequencing and Analysis of the Genome of Puccinia sorghi L Schw, the Causal Agent of Maize Common Rust.</title>
        <authorList>
            <person name="Rochi L."/>
            <person name="Burguener G."/>
            <person name="Darino M."/>
            <person name="Turjanski A."/>
            <person name="Kreff E."/>
            <person name="Dieguez M.J."/>
            <person name="Sacco F."/>
        </authorList>
    </citation>
    <scope>NUCLEOTIDE SEQUENCE [LARGE SCALE GENOMIC DNA]</scope>
    <source>
        <strain evidence="11 12">RO10H11247</strain>
    </source>
</reference>
<dbReference type="Gene3D" id="3.90.1150.10">
    <property type="entry name" value="Aspartate Aminotransferase, domain 1"/>
    <property type="match status" value="1"/>
</dbReference>
<comment type="catalytic activity">
    <reaction evidence="8">
        <text>L-histidinol phosphate + 2-oxoglutarate = 3-(imidazol-4-yl)-2-oxopropyl phosphate + L-glutamate</text>
        <dbReference type="Rhea" id="RHEA:23744"/>
        <dbReference type="ChEBI" id="CHEBI:16810"/>
        <dbReference type="ChEBI" id="CHEBI:29985"/>
        <dbReference type="ChEBI" id="CHEBI:57766"/>
        <dbReference type="ChEBI" id="CHEBI:57980"/>
        <dbReference type="EC" id="2.6.1.9"/>
    </reaction>
</comment>
<evidence type="ECO:0000256" key="5">
    <source>
        <dbReference type="ARBA" id="ARBA00022576"/>
    </source>
</evidence>
<evidence type="ECO:0000256" key="4">
    <source>
        <dbReference type="ARBA" id="ARBA00012748"/>
    </source>
</evidence>
<protein>
    <recommendedName>
        <fullName evidence="4">histidinol-phosphate transaminase</fullName>
        <ecNumber evidence="4">2.6.1.9</ecNumber>
    </recommendedName>
</protein>
<evidence type="ECO:0000313" key="12">
    <source>
        <dbReference type="Proteomes" id="UP000037035"/>
    </source>
</evidence>
<comment type="caution">
    <text evidence="11">The sequence shown here is derived from an EMBL/GenBank/DDBJ whole genome shotgun (WGS) entry which is preliminary data.</text>
</comment>
<dbReference type="InterPro" id="IPR015422">
    <property type="entry name" value="PyrdxlP-dep_Trfase_small"/>
</dbReference>
<evidence type="ECO:0000256" key="3">
    <source>
        <dbReference type="ARBA" id="ARBA00008392"/>
    </source>
</evidence>
<dbReference type="InterPro" id="IPR004839">
    <property type="entry name" value="Aminotransferase_I/II_large"/>
</dbReference>